<sequence length="332" mass="37024">MSRNTAFHSQAHEPFRAQESLELQQDRVTGPFSFLNPTRAAFRHNPAEQKTLSTANEPQKGADADHTSEEKAGKRDDEQLASNIEFKWRSRDNRKGRHALVVDPSVDPSAPYLVPKQTSAAREVARNIVRMGTYFPYWDVSYLVATIFTLGSVVWVINAFFVFLPLVQPKTEFNDEILTGGGVSAFIGATIFEIGSVLLLVEAVNENRSGCFGWALTRALSGGEYGDKIRVRPDKDRCTHHHTNKGNFVGKGSVKQPLDAMHSQDSSPDNMEKPVEVNSTGDSWVWFPSWLDLKTHYLRELGFLASLAQFCGATIFWVSLAFQQSRGVADVD</sequence>
<name>A0AAD9YWS1_9LECA</name>
<gene>
    <name evidence="3" type="ORF">OEA41_010516</name>
</gene>
<accession>A0AAD9YWS1</accession>
<feature type="transmembrane region" description="Helical" evidence="2">
    <location>
        <begin position="183"/>
        <end position="201"/>
    </location>
</feature>
<dbReference type="EMBL" id="JASNWA010000011">
    <property type="protein sequence ID" value="KAK3167389.1"/>
    <property type="molecule type" value="Genomic_DNA"/>
</dbReference>
<keyword evidence="4" id="KW-1185">Reference proteome</keyword>
<evidence type="ECO:0008006" key="5">
    <source>
        <dbReference type="Google" id="ProtNLM"/>
    </source>
</evidence>
<keyword evidence="2" id="KW-1133">Transmembrane helix</keyword>
<organism evidence="3 4">
    <name type="scientific">Lepraria neglecta</name>
    <dbReference type="NCBI Taxonomy" id="209136"/>
    <lineage>
        <taxon>Eukaryota</taxon>
        <taxon>Fungi</taxon>
        <taxon>Dikarya</taxon>
        <taxon>Ascomycota</taxon>
        <taxon>Pezizomycotina</taxon>
        <taxon>Lecanoromycetes</taxon>
        <taxon>OSLEUM clade</taxon>
        <taxon>Lecanoromycetidae</taxon>
        <taxon>Lecanorales</taxon>
        <taxon>Lecanorineae</taxon>
        <taxon>Stereocaulaceae</taxon>
        <taxon>Lepraria</taxon>
    </lineage>
</organism>
<comment type="caution">
    <text evidence="3">The sequence shown here is derived from an EMBL/GenBank/DDBJ whole genome shotgun (WGS) entry which is preliminary data.</text>
</comment>
<feature type="compositionally biased region" description="Basic and acidic residues" evidence="1">
    <location>
        <begin position="60"/>
        <end position="77"/>
    </location>
</feature>
<evidence type="ECO:0000256" key="2">
    <source>
        <dbReference type="SAM" id="Phobius"/>
    </source>
</evidence>
<feature type="region of interest" description="Disordered" evidence="1">
    <location>
        <begin position="50"/>
        <end position="77"/>
    </location>
</feature>
<keyword evidence="2" id="KW-0472">Membrane</keyword>
<dbReference type="Proteomes" id="UP001276659">
    <property type="component" value="Unassembled WGS sequence"/>
</dbReference>
<dbReference type="AlphaFoldDB" id="A0AAD9YWS1"/>
<evidence type="ECO:0000313" key="4">
    <source>
        <dbReference type="Proteomes" id="UP001276659"/>
    </source>
</evidence>
<evidence type="ECO:0000313" key="3">
    <source>
        <dbReference type="EMBL" id="KAK3167389.1"/>
    </source>
</evidence>
<feature type="region of interest" description="Disordered" evidence="1">
    <location>
        <begin position="1"/>
        <end position="38"/>
    </location>
</feature>
<reference evidence="3" key="1">
    <citation type="submission" date="2022-11" db="EMBL/GenBank/DDBJ databases">
        <title>Chromosomal genome sequence assembly and mating type (MAT) locus characterization of the leprose asexual lichenized fungus Lepraria neglecta (Nyl.) Erichsen.</title>
        <authorList>
            <person name="Allen J.L."/>
            <person name="Pfeffer B."/>
        </authorList>
    </citation>
    <scope>NUCLEOTIDE SEQUENCE</scope>
    <source>
        <strain evidence="3">Allen 5258</strain>
    </source>
</reference>
<feature type="transmembrane region" description="Helical" evidence="2">
    <location>
        <begin position="301"/>
        <end position="322"/>
    </location>
</feature>
<protein>
    <recommendedName>
        <fullName evidence="5">Integral membrane protein</fullName>
    </recommendedName>
</protein>
<proteinExistence type="predicted"/>
<keyword evidence="2" id="KW-0812">Transmembrane</keyword>
<feature type="transmembrane region" description="Helical" evidence="2">
    <location>
        <begin position="140"/>
        <end position="163"/>
    </location>
</feature>
<evidence type="ECO:0000256" key="1">
    <source>
        <dbReference type="SAM" id="MobiDB-lite"/>
    </source>
</evidence>